<dbReference type="RefSeq" id="WP_087462911.1">
    <property type="nucleotide sequence ID" value="NZ_CP021425.1"/>
</dbReference>
<evidence type="ECO:0000256" key="7">
    <source>
        <dbReference type="SAM" id="SignalP"/>
    </source>
</evidence>
<dbReference type="AlphaFoldDB" id="A0A1Y0IFE2"/>
<reference evidence="8 9" key="1">
    <citation type="submission" date="2017-05" db="EMBL/GenBank/DDBJ databases">
        <title>Genomic insights into alkan degradation activity of Oleiphilus messinensis.</title>
        <authorList>
            <person name="Kozyavkin S.A."/>
            <person name="Slesarev A.I."/>
            <person name="Golyshin P.N."/>
            <person name="Korzhenkov A."/>
            <person name="Golyshina O.N."/>
            <person name="Toshchakov S.V."/>
        </authorList>
    </citation>
    <scope>NUCLEOTIDE SEQUENCE [LARGE SCALE GENOMIC DNA]</scope>
    <source>
        <strain evidence="8 9">ME102</strain>
    </source>
</reference>
<keyword evidence="5" id="KW-0862">Zinc</keyword>
<dbReference type="KEGG" id="ome:OLMES_4075"/>
<evidence type="ECO:0000313" key="8">
    <source>
        <dbReference type="EMBL" id="ARU58093.1"/>
    </source>
</evidence>
<feature type="chain" id="PRO_5012847090" description="High-affinity zinc uptake system protein ZnuA" evidence="7">
    <location>
        <begin position="22"/>
        <end position="311"/>
    </location>
</feature>
<dbReference type="InterPro" id="IPR050492">
    <property type="entry name" value="Bact_metal-bind_prot9"/>
</dbReference>
<protein>
    <recommendedName>
        <fullName evidence="2">High-affinity zinc uptake system protein ZnuA</fullName>
    </recommendedName>
</protein>
<dbReference type="GO" id="GO:0046872">
    <property type="term" value="F:metal ion binding"/>
    <property type="evidence" value="ECO:0007669"/>
    <property type="project" value="InterPro"/>
</dbReference>
<keyword evidence="5" id="KW-0864">Zinc transport</keyword>
<dbReference type="InterPro" id="IPR006127">
    <property type="entry name" value="ZnuA-like"/>
</dbReference>
<evidence type="ECO:0000256" key="4">
    <source>
        <dbReference type="ARBA" id="ARBA00022729"/>
    </source>
</evidence>
<evidence type="ECO:0000256" key="5">
    <source>
        <dbReference type="ARBA" id="ARBA00022906"/>
    </source>
</evidence>
<evidence type="ECO:0000313" key="9">
    <source>
        <dbReference type="Proteomes" id="UP000196027"/>
    </source>
</evidence>
<keyword evidence="3" id="KW-0813">Transport</keyword>
<organism evidence="8 9">
    <name type="scientific">Oleiphilus messinensis</name>
    <dbReference type="NCBI Taxonomy" id="141451"/>
    <lineage>
        <taxon>Bacteria</taxon>
        <taxon>Pseudomonadati</taxon>
        <taxon>Pseudomonadota</taxon>
        <taxon>Gammaproteobacteria</taxon>
        <taxon>Oceanospirillales</taxon>
        <taxon>Oleiphilaceae</taxon>
        <taxon>Oleiphilus</taxon>
    </lineage>
</organism>
<gene>
    <name evidence="8" type="ORF">OLMES_4075</name>
</gene>
<comment type="similarity">
    <text evidence="1">Belongs to the bacterial solute-binding protein 9 family.</text>
</comment>
<dbReference type="GO" id="GO:0006829">
    <property type="term" value="P:zinc ion transport"/>
    <property type="evidence" value="ECO:0007669"/>
    <property type="project" value="UniProtKB-KW"/>
</dbReference>
<sequence>MRKKVIACGLIGLGLTFKSMADSPAVAVDIAPLHSLVSQVMDGIRSPDLLIPAEASPHQYTLRPSQARALSEARIVFWVGEGLTPWLKKVMDNIAGSAQKVEMLALTTTTTYPYREGATFERHEHHDEEAHPDDHNDHDHHGIDPHAWLDPENAKTWTIEIKNVLAEYDPQNAGIYEKNARKTIAQLDQLIESTHRTVDHLGEPKFIVFHDAYQYFEKRFNITATGSISLGDAEDPSPARITEIQNTVKTLGVNCIFTEPQYNPGLVHNVFEGTGITTIGVMDPLGAHIQPGNQHYSKLIQAMSESLSQCR</sequence>
<evidence type="ECO:0000256" key="3">
    <source>
        <dbReference type="ARBA" id="ARBA00022448"/>
    </source>
</evidence>
<feature type="region of interest" description="Disordered" evidence="6">
    <location>
        <begin position="123"/>
        <end position="144"/>
    </location>
</feature>
<keyword evidence="9" id="KW-1185">Reference proteome</keyword>
<dbReference type="PANTHER" id="PTHR42953">
    <property type="entry name" value="HIGH-AFFINITY ZINC UPTAKE SYSTEM PROTEIN ZNUA-RELATED"/>
    <property type="match status" value="1"/>
</dbReference>
<feature type="signal peptide" evidence="7">
    <location>
        <begin position="1"/>
        <end position="21"/>
    </location>
</feature>
<dbReference type="EMBL" id="CP021425">
    <property type="protein sequence ID" value="ARU58093.1"/>
    <property type="molecule type" value="Genomic_DNA"/>
</dbReference>
<keyword evidence="4 7" id="KW-0732">Signal</keyword>
<name>A0A1Y0IFE2_9GAMM</name>
<dbReference type="Pfam" id="PF01297">
    <property type="entry name" value="ZnuA"/>
    <property type="match status" value="1"/>
</dbReference>
<keyword evidence="5" id="KW-0406">Ion transport</keyword>
<accession>A0A1Y0IFE2</accession>
<dbReference type="PANTHER" id="PTHR42953:SF3">
    <property type="entry name" value="HIGH-AFFINITY ZINC UPTAKE SYSTEM PROTEIN ZNUA"/>
    <property type="match status" value="1"/>
</dbReference>
<evidence type="ECO:0000256" key="2">
    <source>
        <dbReference type="ARBA" id="ARBA00015915"/>
    </source>
</evidence>
<dbReference type="SUPFAM" id="SSF53807">
    <property type="entry name" value="Helical backbone' metal receptor"/>
    <property type="match status" value="1"/>
</dbReference>
<proteinExistence type="inferred from homology"/>
<dbReference type="Proteomes" id="UP000196027">
    <property type="component" value="Chromosome"/>
</dbReference>
<dbReference type="OrthoDB" id="7346865at2"/>
<evidence type="ECO:0000256" key="1">
    <source>
        <dbReference type="ARBA" id="ARBA00011028"/>
    </source>
</evidence>
<dbReference type="Gene3D" id="3.40.50.1980">
    <property type="entry name" value="Nitrogenase molybdenum iron protein domain"/>
    <property type="match status" value="2"/>
</dbReference>
<evidence type="ECO:0000256" key="6">
    <source>
        <dbReference type="SAM" id="MobiDB-lite"/>
    </source>
</evidence>